<proteinExistence type="inferred from homology"/>
<feature type="region of interest" description="Disordered" evidence="5">
    <location>
        <begin position="818"/>
        <end position="837"/>
    </location>
</feature>
<keyword evidence="10" id="KW-1185">Reference proteome</keyword>
<dbReference type="SUPFAM" id="SSF158472">
    <property type="entry name" value="HAMP domain-like"/>
    <property type="match status" value="1"/>
</dbReference>
<dbReference type="FunFam" id="1.10.287.950:FF:000001">
    <property type="entry name" value="Methyl-accepting chemotaxis sensory transducer"/>
    <property type="match status" value="1"/>
</dbReference>
<dbReference type="Pfam" id="PF00015">
    <property type="entry name" value="MCPsignal"/>
    <property type="match status" value="1"/>
</dbReference>
<sequence>MALSNRSDQKANPLNSLFVKCTIMVFACIVAVVASIVIMENRSKTEMTVKSLSERASEVSGLLSLDMGGAVRFGNAAGIEEMVSGVIEAAQPDATGAIVVSVAGELIYSGGAEGFDQTGAMAVAEQVLETGEPAAGPDGLAAGFPVFFGDNRELTGAVVTTWSKESKLAALADLQREALLMGLGVMAAALACAAFFLRSQMSGPLVRIESAMGEVAGANYDVEIPFTGRGDEVGKMARRLDTFRGALSDAQKASVESAFKGAAFSGSAAAMMMVDADLKVIFVNPACASLLTENSQEIGPVWSGLDAKAPIGADLSEFDPLRAPCTKIAAEREAALPVEHTTRIGEKLFELKLSAAFDEEGGMIGAVIEWIDRTTDARNAALLGAIDAQQIRLEFDAGGQFAGSNENADSLLGLSEDKSHAFADLFSGTGNGEEDTGSLLDAVMSGEKTAGRFKLSCPASDAPFMADGSFALVMSPDGNPERIIFLGTDVTESARNLDAADAERERVAAEQVRVVEALGIGLRKLAEGNLADPIEDRFPTEYEQLREDYNEALFSLGETVGAVSHNAESIRNETSEISAAADDLSRRTEKQAATLEETAAALDELTSSVRSAAEGANDASSISAEAQKNAEKGGEVARQAVDAMDQIRTSSQEISNITSVIDDIAFQTNLLALNAGVEAARAGEAGRGFAVVATEVRALAQRSSDAAREINALITSSGEQVAAGVDLVDKTGESLSAIVSSVSEISKRVATIAASAREQSTGLNEINTAVNELDHVTQQNAAMFEETTAASHALTSEADALAAAVARFRLRADAQPLQRVSASEEKESPPVAPRPAVAAPVVAGNTALELETAEEIDDGWEEF</sequence>
<dbReference type="InterPro" id="IPR004089">
    <property type="entry name" value="MCPsignal_dom"/>
</dbReference>
<dbReference type="GO" id="GO:0006935">
    <property type="term" value="P:chemotaxis"/>
    <property type="evidence" value="ECO:0007669"/>
    <property type="project" value="UniProtKB-KW"/>
</dbReference>
<keyword evidence="2" id="KW-0145">Chemotaxis</keyword>
<dbReference type="PROSITE" id="PS50885">
    <property type="entry name" value="HAMP"/>
    <property type="match status" value="2"/>
</dbReference>
<protein>
    <submittedName>
        <fullName evidence="9">HAMP domain-containing protein</fullName>
    </submittedName>
</protein>
<feature type="transmembrane region" description="Helical" evidence="6">
    <location>
        <begin position="17"/>
        <end position="38"/>
    </location>
</feature>
<feature type="domain" description="HAMP" evidence="8">
    <location>
        <begin position="509"/>
        <end position="561"/>
    </location>
</feature>
<feature type="domain" description="HAMP" evidence="8">
    <location>
        <begin position="199"/>
        <end position="252"/>
    </location>
</feature>
<dbReference type="GO" id="GO:0007165">
    <property type="term" value="P:signal transduction"/>
    <property type="evidence" value="ECO:0007669"/>
    <property type="project" value="UniProtKB-KW"/>
</dbReference>
<dbReference type="GO" id="GO:0004888">
    <property type="term" value="F:transmembrane signaling receptor activity"/>
    <property type="evidence" value="ECO:0007669"/>
    <property type="project" value="InterPro"/>
</dbReference>
<dbReference type="Proteomes" id="UP000503308">
    <property type="component" value="Chromosome"/>
</dbReference>
<keyword evidence="6" id="KW-0472">Membrane</keyword>
<keyword evidence="4" id="KW-0807">Transducer</keyword>
<dbReference type="Gene3D" id="3.30.450.20">
    <property type="entry name" value="PAS domain"/>
    <property type="match status" value="1"/>
</dbReference>
<evidence type="ECO:0000256" key="1">
    <source>
        <dbReference type="ARBA" id="ARBA00004370"/>
    </source>
</evidence>
<dbReference type="RefSeq" id="WP_169640803.1">
    <property type="nucleotide sequence ID" value="NZ_CP048788.1"/>
</dbReference>
<accession>A0A858SXI2</accession>
<dbReference type="Pfam" id="PF00672">
    <property type="entry name" value="HAMP"/>
    <property type="match status" value="1"/>
</dbReference>
<feature type="transmembrane region" description="Helical" evidence="6">
    <location>
        <begin position="178"/>
        <end position="197"/>
    </location>
</feature>
<evidence type="ECO:0000256" key="2">
    <source>
        <dbReference type="ARBA" id="ARBA00022500"/>
    </source>
</evidence>
<dbReference type="InterPro" id="IPR003660">
    <property type="entry name" value="HAMP_dom"/>
</dbReference>
<evidence type="ECO:0000256" key="4">
    <source>
        <dbReference type="PROSITE-ProRule" id="PRU00284"/>
    </source>
</evidence>
<dbReference type="SUPFAM" id="SSF58104">
    <property type="entry name" value="Methyl-accepting chemotaxis protein (MCP) signaling domain"/>
    <property type="match status" value="1"/>
</dbReference>
<evidence type="ECO:0000259" key="7">
    <source>
        <dbReference type="PROSITE" id="PS50111"/>
    </source>
</evidence>
<evidence type="ECO:0000256" key="5">
    <source>
        <dbReference type="SAM" id="MobiDB-lite"/>
    </source>
</evidence>
<dbReference type="PANTHER" id="PTHR43531:SF11">
    <property type="entry name" value="METHYL-ACCEPTING CHEMOTAXIS PROTEIN 3"/>
    <property type="match status" value="1"/>
</dbReference>
<dbReference type="AlphaFoldDB" id="A0A858SXI2"/>
<dbReference type="Gene3D" id="1.10.287.950">
    <property type="entry name" value="Methyl-accepting chemotaxis protein"/>
    <property type="match status" value="1"/>
</dbReference>
<dbReference type="InterPro" id="IPR004090">
    <property type="entry name" value="Chemotax_Me-accpt_rcpt"/>
</dbReference>
<evidence type="ECO:0000313" key="9">
    <source>
        <dbReference type="EMBL" id="QJF51586.1"/>
    </source>
</evidence>
<feature type="domain" description="Methyl-accepting transducer" evidence="7">
    <location>
        <begin position="566"/>
        <end position="795"/>
    </location>
</feature>
<dbReference type="EMBL" id="CP048788">
    <property type="protein sequence ID" value="QJF51586.1"/>
    <property type="molecule type" value="Genomic_DNA"/>
</dbReference>
<name>A0A858SXI2_9RHOB</name>
<comment type="subcellular location">
    <subcellularLocation>
        <location evidence="1">Membrane</location>
    </subcellularLocation>
</comment>
<dbReference type="PANTHER" id="PTHR43531">
    <property type="entry name" value="PROTEIN ICFG"/>
    <property type="match status" value="1"/>
</dbReference>
<comment type="similarity">
    <text evidence="3">Belongs to the methyl-accepting chemotaxis (MCP) protein family.</text>
</comment>
<dbReference type="GO" id="GO:0016020">
    <property type="term" value="C:membrane"/>
    <property type="evidence" value="ECO:0007669"/>
    <property type="project" value="UniProtKB-SubCell"/>
</dbReference>
<gene>
    <name evidence="9" type="ORF">G3256_10645</name>
</gene>
<dbReference type="InterPro" id="IPR051310">
    <property type="entry name" value="MCP_chemotaxis"/>
</dbReference>
<dbReference type="PRINTS" id="PR00260">
    <property type="entry name" value="CHEMTRNSDUCR"/>
</dbReference>
<organism evidence="9 10">
    <name type="scientific">Roseobacter ponti</name>
    <dbReference type="NCBI Taxonomy" id="1891787"/>
    <lineage>
        <taxon>Bacteria</taxon>
        <taxon>Pseudomonadati</taxon>
        <taxon>Pseudomonadota</taxon>
        <taxon>Alphaproteobacteria</taxon>
        <taxon>Rhodobacterales</taxon>
        <taxon>Roseobacteraceae</taxon>
        <taxon>Roseobacter</taxon>
    </lineage>
</organism>
<keyword evidence="6" id="KW-0812">Transmembrane</keyword>
<evidence type="ECO:0000313" key="10">
    <source>
        <dbReference type="Proteomes" id="UP000503308"/>
    </source>
</evidence>
<dbReference type="SMART" id="SM00304">
    <property type="entry name" value="HAMP"/>
    <property type="match status" value="2"/>
</dbReference>
<evidence type="ECO:0000259" key="8">
    <source>
        <dbReference type="PROSITE" id="PS50885"/>
    </source>
</evidence>
<dbReference type="CDD" id="cd11386">
    <property type="entry name" value="MCP_signal"/>
    <property type="match status" value="1"/>
</dbReference>
<evidence type="ECO:0000256" key="6">
    <source>
        <dbReference type="SAM" id="Phobius"/>
    </source>
</evidence>
<reference evidence="9 10" key="1">
    <citation type="submission" date="2020-02" db="EMBL/GenBank/DDBJ databases">
        <title>Genome sequence of Roseobacter ponti.</title>
        <authorList>
            <person name="Hollensteiner J."/>
            <person name="Schneider D."/>
            <person name="Poehlein A."/>
            <person name="Daniel R."/>
        </authorList>
    </citation>
    <scope>NUCLEOTIDE SEQUENCE [LARGE SCALE GENOMIC DNA]</scope>
    <source>
        <strain evidence="9 10">DSM 106830</strain>
    </source>
</reference>
<dbReference type="SMART" id="SM00283">
    <property type="entry name" value="MA"/>
    <property type="match status" value="1"/>
</dbReference>
<dbReference type="PROSITE" id="PS50111">
    <property type="entry name" value="CHEMOTAXIS_TRANSDUC_2"/>
    <property type="match status" value="1"/>
</dbReference>
<dbReference type="KEGG" id="rpon:G3256_10645"/>
<evidence type="ECO:0000256" key="3">
    <source>
        <dbReference type="ARBA" id="ARBA00029447"/>
    </source>
</evidence>
<dbReference type="Gene3D" id="6.10.340.10">
    <property type="match status" value="1"/>
</dbReference>
<keyword evidence="6" id="KW-1133">Transmembrane helix</keyword>